<organism evidence="1 2">
    <name type="scientific">Aspergillus kawachii</name>
    <name type="common">White koji mold</name>
    <name type="synonym">Aspergillus awamori var. kawachi</name>
    <dbReference type="NCBI Taxonomy" id="1069201"/>
    <lineage>
        <taxon>Eukaryota</taxon>
        <taxon>Fungi</taxon>
        <taxon>Dikarya</taxon>
        <taxon>Ascomycota</taxon>
        <taxon>Pezizomycotina</taxon>
        <taxon>Eurotiomycetes</taxon>
        <taxon>Eurotiomycetidae</taxon>
        <taxon>Eurotiales</taxon>
        <taxon>Aspergillaceae</taxon>
        <taxon>Aspergillus</taxon>
        <taxon>Aspergillus subgen. Circumdati</taxon>
    </lineage>
</organism>
<keyword evidence="1" id="KW-0436">Ligase</keyword>
<evidence type="ECO:0000313" key="2">
    <source>
        <dbReference type="Proteomes" id="UP000075230"/>
    </source>
</evidence>
<dbReference type="AlphaFoldDB" id="A0A146FHN3"/>
<reference evidence="1 2" key="1">
    <citation type="journal article" date="2016" name="DNA Res.">
        <title>Genome sequence of Aspergillus luchuensis NBRC 4314.</title>
        <authorList>
            <person name="Yamada O."/>
            <person name="Machida M."/>
            <person name="Hosoyama A."/>
            <person name="Goto M."/>
            <person name="Takahashi T."/>
            <person name="Futagami T."/>
            <person name="Yamagata Y."/>
            <person name="Takeuchi M."/>
            <person name="Kobayashi T."/>
            <person name="Koike H."/>
            <person name="Abe K."/>
            <person name="Asai K."/>
            <person name="Arita M."/>
            <person name="Fujita N."/>
            <person name="Fukuda K."/>
            <person name="Higa K."/>
            <person name="Horikawa H."/>
            <person name="Ishikawa T."/>
            <person name="Jinno K."/>
            <person name="Kato Y."/>
            <person name="Kirimura K."/>
            <person name="Mizutani O."/>
            <person name="Nakasone K."/>
            <person name="Sano M."/>
            <person name="Shiraishi Y."/>
            <person name="Tsukahara M."/>
            <person name="Gomi K."/>
        </authorList>
    </citation>
    <scope>NUCLEOTIDE SEQUENCE [LARGE SCALE GENOMIC DNA]</scope>
    <source>
        <strain evidence="1 2">RIB 2604</strain>
    </source>
</reference>
<comment type="caution">
    <text evidence="1">The sequence shown here is derived from an EMBL/GenBank/DDBJ whole genome shotgun (WGS) entry which is preliminary data.</text>
</comment>
<dbReference type="EMBL" id="BCWF01000019">
    <property type="protein sequence ID" value="GAT25386.1"/>
    <property type="molecule type" value="Genomic_DNA"/>
</dbReference>
<dbReference type="GO" id="GO:0016874">
    <property type="term" value="F:ligase activity"/>
    <property type="evidence" value="ECO:0007669"/>
    <property type="project" value="UniProtKB-KW"/>
</dbReference>
<gene>
    <name evidence="1" type="ORF">RIB2604_01903410</name>
</gene>
<dbReference type="VEuPathDB" id="FungiDB:ASPFODRAFT_671518"/>
<proteinExistence type="predicted"/>
<evidence type="ECO:0000313" key="1">
    <source>
        <dbReference type="EMBL" id="GAT25386.1"/>
    </source>
</evidence>
<accession>A0A146FHN3</accession>
<sequence>MFKLARSKPVTTALRAATESSVQTRVAQQQRNLSIHEYLSANLLKSVRRAPKFLL</sequence>
<reference evidence="2" key="2">
    <citation type="submission" date="2016-02" db="EMBL/GenBank/DDBJ databases">
        <title>Genome sequencing of Aspergillus luchuensis NBRC 4314.</title>
        <authorList>
            <person name="Yamada O."/>
        </authorList>
    </citation>
    <scope>NUCLEOTIDE SEQUENCE [LARGE SCALE GENOMIC DNA]</scope>
    <source>
        <strain evidence="2">RIB 2604</strain>
    </source>
</reference>
<name>A0A146FHN3_ASPKA</name>
<protein>
    <submittedName>
        <fullName evidence="1">Succinyl-CoA ligase beta-chain, mitochondrial</fullName>
    </submittedName>
</protein>
<dbReference type="Proteomes" id="UP000075230">
    <property type="component" value="Unassembled WGS sequence"/>
</dbReference>